<accession>A0A1M4VBI6</accession>
<dbReference type="Proteomes" id="UP000184476">
    <property type="component" value="Unassembled WGS sequence"/>
</dbReference>
<gene>
    <name evidence="1" type="ORF">SAMN05444392_102278</name>
</gene>
<dbReference type="AlphaFoldDB" id="A0A1M4VBI6"/>
<name>A0A1M4VBI6_9BACL</name>
<dbReference type="STRING" id="112248.SAMN05444392_102278"/>
<protein>
    <submittedName>
        <fullName evidence="1">Uncharacterized protein</fullName>
    </submittedName>
</protein>
<reference evidence="1 2" key="1">
    <citation type="submission" date="2016-11" db="EMBL/GenBank/DDBJ databases">
        <authorList>
            <person name="Jaros S."/>
            <person name="Januszkiewicz K."/>
            <person name="Wedrychowicz H."/>
        </authorList>
    </citation>
    <scope>NUCLEOTIDE SEQUENCE [LARGE SCALE GENOMIC DNA]</scope>
    <source>
        <strain evidence="1 2">DSM 44666</strain>
    </source>
</reference>
<organism evidence="1 2">
    <name type="scientific">Seinonella peptonophila</name>
    <dbReference type="NCBI Taxonomy" id="112248"/>
    <lineage>
        <taxon>Bacteria</taxon>
        <taxon>Bacillati</taxon>
        <taxon>Bacillota</taxon>
        <taxon>Bacilli</taxon>
        <taxon>Bacillales</taxon>
        <taxon>Thermoactinomycetaceae</taxon>
        <taxon>Seinonella</taxon>
    </lineage>
</organism>
<dbReference type="EMBL" id="FQVL01000002">
    <property type="protein sequence ID" value="SHE66309.1"/>
    <property type="molecule type" value="Genomic_DNA"/>
</dbReference>
<evidence type="ECO:0000313" key="2">
    <source>
        <dbReference type="Proteomes" id="UP000184476"/>
    </source>
</evidence>
<sequence>MATTVTIGEANTYFQQQVLYSQPWDVLDDETKMKALNNSERVLYRYYRDLYNLSDSSKYMPKEAVYEQSLWLLRQDESVQKQDFGVTGLGVSGINIQMQGNRISEIAPEAQAIIEEDQEENGDGSYNGKFGWLVM</sequence>
<dbReference type="RefSeq" id="WP_073153687.1">
    <property type="nucleotide sequence ID" value="NZ_FQVL01000002.1"/>
</dbReference>
<proteinExistence type="predicted"/>
<dbReference type="OrthoDB" id="2083468at2"/>
<keyword evidence="2" id="KW-1185">Reference proteome</keyword>
<evidence type="ECO:0000313" key="1">
    <source>
        <dbReference type="EMBL" id="SHE66309.1"/>
    </source>
</evidence>